<evidence type="ECO:0000313" key="4">
    <source>
        <dbReference type="Proteomes" id="UP000320209"/>
    </source>
</evidence>
<feature type="region of interest" description="Disordered" evidence="1">
    <location>
        <begin position="1"/>
        <end position="24"/>
    </location>
</feature>
<reference evidence="3 4" key="1">
    <citation type="submission" date="2019-06" db="EMBL/GenBank/DDBJ databases">
        <title>Sequencing the genomes of 1000 actinobacteria strains.</title>
        <authorList>
            <person name="Klenk H.-P."/>
        </authorList>
    </citation>
    <scope>NUCLEOTIDE SEQUENCE [LARGE SCALE GENOMIC DNA]</scope>
    <source>
        <strain evidence="3 4">DSM 25218</strain>
    </source>
</reference>
<evidence type="ECO:0000256" key="2">
    <source>
        <dbReference type="SAM" id="Phobius"/>
    </source>
</evidence>
<proteinExistence type="predicted"/>
<feature type="transmembrane region" description="Helical" evidence="2">
    <location>
        <begin position="34"/>
        <end position="58"/>
    </location>
</feature>
<keyword evidence="4" id="KW-1185">Reference proteome</keyword>
<sequence>MTVNEQPRRQRHLMDPDNPVRPVNDKSLTRVQQWVMSVLAVFTVAHLAVGLVIGAVAIDPAYQSSRIGLCVIAGAFGVLGVAGGFLIHKRSPLTPWLLLGLLPAVVGIWIIAR</sequence>
<evidence type="ECO:0000313" key="3">
    <source>
        <dbReference type="EMBL" id="TQL67396.1"/>
    </source>
</evidence>
<name>A0A543A4J5_9ACTN</name>
<dbReference type="AlphaFoldDB" id="A0A543A4J5"/>
<dbReference type="Proteomes" id="UP000320209">
    <property type="component" value="Unassembled WGS sequence"/>
</dbReference>
<keyword evidence="2" id="KW-0812">Transmembrane</keyword>
<feature type="transmembrane region" description="Helical" evidence="2">
    <location>
        <begin position="93"/>
        <end position="112"/>
    </location>
</feature>
<dbReference type="EMBL" id="VFOV01000001">
    <property type="protein sequence ID" value="TQL67396.1"/>
    <property type="molecule type" value="Genomic_DNA"/>
</dbReference>
<gene>
    <name evidence="3" type="ORF">FB381_1272</name>
</gene>
<dbReference type="RefSeq" id="WP_246087986.1">
    <property type="nucleotide sequence ID" value="NZ_VFOV01000001.1"/>
</dbReference>
<keyword evidence="2" id="KW-0472">Membrane</keyword>
<organism evidence="3 4">
    <name type="scientific">Nocardioides albertanoniae</name>
    <dbReference type="NCBI Taxonomy" id="1175486"/>
    <lineage>
        <taxon>Bacteria</taxon>
        <taxon>Bacillati</taxon>
        <taxon>Actinomycetota</taxon>
        <taxon>Actinomycetes</taxon>
        <taxon>Propionibacteriales</taxon>
        <taxon>Nocardioidaceae</taxon>
        <taxon>Nocardioides</taxon>
    </lineage>
</organism>
<feature type="compositionally biased region" description="Basic and acidic residues" evidence="1">
    <location>
        <begin position="1"/>
        <end position="15"/>
    </location>
</feature>
<accession>A0A543A4J5</accession>
<protein>
    <submittedName>
        <fullName evidence="3">Uncharacterized protein</fullName>
    </submittedName>
</protein>
<keyword evidence="2" id="KW-1133">Transmembrane helix</keyword>
<feature type="transmembrane region" description="Helical" evidence="2">
    <location>
        <begin position="67"/>
        <end position="87"/>
    </location>
</feature>
<comment type="caution">
    <text evidence="3">The sequence shown here is derived from an EMBL/GenBank/DDBJ whole genome shotgun (WGS) entry which is preliminary data.</text>
</comment>
<evidence type="ECO:0000256" key="1">
    <source>
        <dbReference type="SAM" id="MobiDB-lite"/>
    </source>
</evidence>